<proteinExistence type="predicted"/>
<dbReference type="PANTHER" id="PTHR43244">
    <property type="match status" value="1"/>
</dbReference>
<dbReference type="SUPFAM" id="SSF51679">
    <property type="entry name" value="Bacterial luciferase-like"/>
    <property type="match status" value="1"/>
</dbReference>
<reference evidence="2 3" key="1">
    <citation type="submission" date="2019-09" db="EMBL/GenBank/DDBJ databases">
        <title>Actinomadura physcomitrii sp. nov., a novel actinomycete isolated from moss [Physcomitrium sphaericum (Ludw) Fuernr].</title>
        <authorList>
            <person name="Liu C."/>
            <person name="Zhuang X."/>
        </authorList>
    </citation>
    <scope>NUCLEOTIDE SEQUENCE [LARGE SCALE GENOMIC DNA]</scope>
    <source>
        <strain evidence="2 3">CYP1-1B</strain>
    </source>
</reference>
<organism evidence="2 3">
    <name type="scientific">Actinomadura montaniterrae</name>
    <dbReference type="NCBI Taxonomy" id="1803903"/>
    <lineage>
        <taxon>Bacteria</taxon>
        <taxon>Bacillati</taxon>
        <taxon>Actinomycetota</taxon>
        <taxon>Actinomycetes</taxon>
        <taxon>Streptosporangiales</taxon>
        <taxon>Thermomonosporaceae</taxon>
        <taxon>Actinomadura</taxon>
    </lineage>
</organism>
<dbReference type="Pfam" id="PF00296">
    <property type="entry name" value="Bac_luciferase"/>
    <property type="match status" value="1"/>
</dbReference>
<dbReference type="OrthoDB" id="4760590at2"/>
<dbReference type="EMBL" id="WBMR01000122">
    <property type="protein sequence ID" value="KAB2371545.1"/>
    <property type="molecule type" value="Genomic_DNA"/>
</dbReference>
<protein>
    <submittedName>
        <fullName evidence="2">LLM class flavin-dependent oxidoreductase</fullName>
    </submittedName>
</protein>
<dbReference type="InterPro" id="IPR050564">
    <property type="entry name" value="F420-G6PD/mer"/>
</dbReference>
<evidence type="ECO:0000313" key="2">
    <source>
        <dbReference type="EMBL" id="KAB2371545.1"/>
    </source>
</evidence>
<dbReference type="Gene3D" id="3.20.20.30">
    <property type="entry name" value="Luciferase-like domain"/>
    <property type="match status" value="1"/>
</dbReference>
<dbReference type="PANTHER" id="PTHR43244:SF2">
    <property type="entry name" value="CONSERVED HYPOTHETICAL ALANINE AND PROLINE-RICH PROTEIN"/>
    <property type="match status" value="1"/>
</dbReference>
<comment type="caution">
    <text evidence="2">The sequence shown here is derived from an EMBL/GenBank/DDBJ whole genome shotgun (WGS) entry which is preliminary data.</text>
</comment>
<dbReference type="GO" id="GO:0016705">
    <property type="term" value="F:oxidoreductase activity, acting on paired donors, with incorporation or reduction of molecular oxygen"/>
    <property type="evidence" value="ECO:0007669"/>
    <property type="project" value="InterPro"/>
</dbReference>
<feature type="domain" description="Luciferase-like" evidence="1">
    <location>
        <begin position="38"/>
        <end position="197"/>
    </location>
</feature>
<dbReference type="InterPro" id="IPR011251">
    <property type="entry name" value="Luciferase-like_dom"/>
</dbReference>
<evidence type="ECO:0000259" key="1">
    <source>
        <dbReference type="Pfam" id="PF00296"/>
    </source>
</evidence>
<name>A0A6L3VMK8_9ACTN</name>
<accession>A0A6L3VMK8</accession>
<dbReference type="InterPro" id="IPR036661">
    <property type="entry name" value="Luciferase-like_sf"/>
</dbReference>
<sequence>MHGIRYPKESTTMSVVDRARRALGQVGTYVPVPFTRWIPIDEQRKAVRRLEAAGYGTTWCNEPVGGKDVFAQLAVLMEATERMTFGTGIANVWARAAQTAHGAAAVLAEAYPDRFVLGLGVGYREQAAAVGRDFGRPAGTMRAYLDAMAEPPQMPGPDASYPRIIGANGPKMMALAATTDGAFPAHQPPEFTADARRTLGPDKLLVMGLSHNADDEPAAIAAQVKAHLAAGADHVTLFPATGDDFTADVDRLVDLAPALLS</sequence>
<keyword evidence="3" id="KW-1185">Reference proteome</keyword>
<dbReference type="AlphaFoldDB" id="A0A6L3VMK8"/>
<dbReference type="Proteomes" id="UP000483004">
    <property type="component" value="Unassembled WGS sequence"/>
</dbReference>
<evidence type="ECO:0000313" key="3">
    <source>
        <dbReference type="Proteomes" id="UP000483004"/>
    </source>
</evidence>
<gene>
    <name evidence="2" type="ORF">F9B16_31805</name>
</gene>